<proteinExistence type="inferred from homology"/>
<sequence>MPLRPSLAPYVIAIASFFATAAGAQDFPIVIDHAFGSTTITEKPTRVATVAWANHEVPLALGIVPVGMARANFGDDDGDGVLPWVADRLDELKAEVPVLFDEGDGIDFEAVAATAPQVILAAYSGLSRADYDTLSNIAPVVPYETAPWSTSWRDMIRLNAAGLGMVAEGDALIDRIEGEIAQKVAAYPEIAGKTAMFIIHLDVRDLSVIRFYSENDTRVQFLSDIGLASPRAVQEASQPGQFAGEISAERIDTFDDVDIIVTYGGQPLLDRVKSNLLTAHLPSVRNGAVVLLGNNPVGTSANPTPLSITAVLDEYLQLLSTAAQAVE</sequence>
<dbReference type="CDD" id="cd01146">
    <property type="entry name" value="FhuD"/>
    <property type="match status" value="1"/>
</dbReference>
<dbReference type="InterPro" id="IPR002491">
    <property type="entry name" value="ABC_transptr_periplasmic_BD"/>
</dbReference>
<evidence type="ECO:0000313" key="8">
    <source>
        <dbReference type="EMBL" id="TMV15742.1"/>
    </source>
</evidence>
<keyword evidence="4" id="KW-0410">Iron transport</keyword>
<dbReference type="PROSITE" id="PS50983">
    <property type="entry name" value="FE_B12_PBP"/>
    <property type="match status" value="1"/>
</dbReference>
<dbReference type="Gene3D" id="3.40.50.1980">
    <property type="entry name" value="Nitrogenase molybdenum iron protein domain"/>
    <property type="match status" value="2"/>
</dbReference>
<keyword evidence="3" id="KW-0813">Transport</keyword>
<evidence type="ECO:0000256" key="5">
    <source>
        <dbReference type="ARBA" id="ARBA00022729"/>
    </source>
</evidence>
<keyword evidence="4" id="KW-0408">Iron</keyword>
<feature type="chain" id="PRO_5045464191" evidence="6">
    <location>
        <begin position="22"/>
        <end position="327"/>
    </location>
</feature>
<evidence type="ECO:0000256" key="4">
    <source>
        <dbReference type="ARBA" id="ARBA00022496"/>
    </source>
</evidence>
<protein>
    <submittedName>
        <fullName evidence="8">Iron-siderophore ABC transporter substrate-binding protein</fullName>
    </submittedName>
</protein>
<dbReference type="Proteomes" id="UP001191082">
    <property type="component" value="Unassembled WGS sequence"/>
</dbReference>
<reference evidence="8 9" key="1">
    <citation type="submission" date="2019-05" db="EMBL/GenBank/DDBJ databases">
        <title>Marivita sp. nov. isolated from sea sediment.</title>
        <authorList>
            <person name="Kim W."/>
        </authorList>
    </citation>
    <scope>NUCLEOTIDE SEQUENCE [LARGE SCALE GENOMIC DNA]</scope>
    <source>
        <strain evidence="8 9">CAU 1492</strain>
    </source>
</reference>
<evidence type="ECO:0000313" key="9">
    <source>
        <dbReference type="Proteomes" id="UP001191082"/>
    </source>
</evidence>
<dbReference type="EMBL" id="VCPC01000001">
    <property type="protein sequence ID" value="TMV15742.1"/>
    <property type="molecule type" value="Genomic_DNA"/>
</dbReference>
<dbReference type="PANTHER" id="PTHR30532">
    <property type="entry name" value="IRON III DICITRATE-BINDING PERIPLASMIC PROTEIN"/>
    <property type="match status" value="1"/>
</dbReference>
<evidence type="ECO:0000256" key="6">
    <source>
        <dbReference type="SAM" id="SignalP"/>
    </source>
</evidence>
<keyword evidence="5 6" id="KW-0732">Signal</keyword>
<comment type="similarity">
    <text evidence="2">Belongs to the bacterial solute-binding protein 8 family.</text>
</comment>
<organism evidence="8 9">
    <name type="scientific">Arenibacterium halophilum</name>
    <dbReference type="NCBI Taxonomy" id="2583821"/>
    <lineage>
        <taxon>Bacteria</taxon>
        <taxon>Pseudomonadati</taxon>
        <taxon>Pseudomonadota</taxon>
        <taxon>Alphaproteobacteria</taxon>
        <taxon>Rhodobacterales</taxon>
        <taxon>Paracoccaceae</taxon>
        <taxon>Arenibacterium</taxon>
    </lineage>
</organism>
<keyword evidence="4" id="KW-0406">Ion transport</keyword>
<feature type="domain" description="Fe/B12 periplasmic-binding" evidence="7">
    <location>
        <begin position="46"/>
        <end position="323"/>
    </location>
</feature>
<evidence type="ECO:0000256" key="3">
    <source>
        <dbReference type="ARBA" id="ARBA00022448"/>
    </source>
</evidence>
<keyword evidence="9" id="KW-1185">Reference proteome</keyword>
<accession>A0ABY2XFF0</accession>
<gene>
    <name evidence="8" type="ORF">FGK64_05720</name>
</gene>
<evidence type="ECO:0000256" key="1">
    <source>
        <dbReference type="ARBA" id="ARBA00004196"/>
    </source>
</evidence>
<comment type="subcellular location">
    <subcellularLocation>
        <location evidence="1">Cell envelope</location>
    </subcellularLocation>
</comment>
<comment type="caution">
    <text evidence="8">The sequence shown here is derived from an EMBL/GenBank/DDBJ whole genome shotgun (WGS) entry which is preliminary data.</text>
</comment>
<dbReference type="SUPFAM" id="SSF53807">
    <property type="entry name" value="Helical backbone' metal receptor"/>
    <property type="match status" value="1"/>
</dbReference>
<evidence type="ECO:0000259" key="7">
    <source>
        <dbReference type="PROSITE" id="PS50983"/>
    </source>
</evidence>
<name>A0ABY2XFF0_9RHOB</name>
<feature type="signal peptide" evidence="6">
    <location>
        <begin position="1"/>
        <end position="21"/>
    </location>
</feature>
<dbReference type="InterPro" id="IPR051313">
    <property type="entry name" value="Bact_iron-sidero_bind"/>
</dbReference>
<dbReference type="PANTHER" id="PTHR30532:SF24">
    <property type="entry name" value="FERRIC ENTEROBACTIN-BINDING PERIPLASMIC PROTEIN FEPB"/>
    <property type="match status" value="1"/>
</dbReference>
<dbReference type="Pfam" id="PF01497">
    <property type="entry name" value="Peripla_BP_2"/>
    <property type="match status" value="1"/>
</dbReference>
<evidence type="ECO:0000256" key="2">
    <source>
        <dbReference type="ARBA" id="ARBA00008814"/>
    </source>
</evidence>